<reference evidence="9 10" key="1">
    <citation type="submission" date="2020-02" db="EMBL/GenBank/DDBJ databases">
        <title>Draft genome sequence of Haematococcus lacustris strain NIES-144.</title>
        <authorList>
            <person name="Morimoto D."/>
            <person name="Nakagawa S."/>
            <person name="Yoshida T."/>
            <person name="Sawayama S."/>
        </authorList>
    </citation>
    <scope>NUCLEOTIDE SEQUENCE [LARGE SCALE GENOMIC DNA]</scope>
    <source>
        <strain evidence="9 10">NIES-144</strain>
    </source>
</reference>
<evidence type="ECO:0000256" key="5">
    <source>
        <dbReference type="RuleBase" id="RU361147"/>
    </source>
</evidence>
<dbReference type="GO" id="GO:0016208">
    <property type="term" value="F:AMP binding"/>
    <property type="evidence" value="ECO:0007669"/>
    <property type="project" value="InterPro"/>
</dbReference>
<dbReference type="Pfam" id="PF00501">
    <property type="entry name" value="AMP-binding"/>
    <property type="match status" value="1"/>
</dbReference>
<keyword evidence="10" id="KW-1185">Reference proteome</keyword>
<dbReference type="NCBIfam" id="NF001208">
    <property type="entry name" value="PRK00174.1"/>
    <property type="match status" value="1"/>
</dbReference>
<dbReference type="InterPro" id="IPR011904">
    <property type="entry name" value="Ac_CoA_lig"/>
</dbReference>
<accession>A0A699YCZ3</accession>
<dbReference type="GO" id="GO:0003987">
    <property type="term" value="F:acetate-CoA ligase activity"/>
    <property type="evidence" value="ECO:0007669"/>
    <property type="project" value="UniProtKB-UniRule"/>
</dbReference>
<dbReference type="Gene3D" id="3.30.300.30">
    <property type="match status" value="1"/>
</dbReference>
<dbReference type="GO" id="GO:0005524">
    <property type="term" value="F:ATP binding"/>
    <property type="evidence" value="ECO:0007669"/>
    <property type="project" value="UniProtKB-UniRule"/>
</dbReference>
<dbReference type="Gene3D" id="3.40.50.12780">
    <property type="entry name" value="N-terminal domain of ligase-like"/>
    <property type="match status" value="1"/>
</dbReference>
<dbReference type="FunFam" id="3.40.50.12780:FF:000001">
    <property type="entry name" value="Acetyl-coenzyme A synthetase"/>
    <property type="match status" value="1"/>
</dbReference>
<dbReference type="InterPro" id="IPR042099">
    <property type="entry name" value="ANL_N_sf"/>
</dbReference>
<dbReference type="InterPro" id="IPR000873">
    <property type="entry name" value="AMP-dep_synth/lig_dom"/>
</dbReference>
<name>A0A699YCZ3_HAELA</name>
<dbReference type="Proteomes" id="UP000485058">
    <property type="component" value="Unassembled WGS sequence"/>
</dbReference>
<evidence type="ECO:0000256" key="3">
    <source>
        <dbReference type="ARBA" id="ARBA00022741"/>
    </source>
</evidence>
<keyword evidence="2 5" id="KW-0436">Ligase</keyword>
<dbReference type="NCBIfam" id="TIGR02188">
    <property type="entry name" value="Ac_CoA_lig_AcsA"/>
    <property type="match status" value="1"/>
</dbReference>
<comment type="catalytic activity">
    <reaction evidence="5">
        <text>acetate + ATP + CoA = acetyl-CoA + AMP + diphosphate</text>
        <dbReference type="Rhea" id="RHEA:23176"/>
        <dbReference type="ChEBI" id="CHEBI:30089"/>
        <dbReference type="ChEBI" id="CHEBI:30616"/>
        <dbReference type="ChEBI" id="CHEBI:33019"/>
        <dbReference type="ChEBI" id="CHEBI:57287"/>
        <dbReference type="ChEBI" id="CHEBI:57288"/>
        <dbReference type="ChEBI" id="CHEBI:456215"/>
        <dbReference type="EC" id="6.2.1.1"/>
    </reaction>
</comment>
<dbReference type="FunFam" id="3.30.300.30:FF:000004">
    <property type="entry name" value="Acetyl-coenzyme A synthetase"/>
    <property type="match status" value="1"/>
</dbReference>
<keyword evidence="3 5" id="KW-0547">Nucleotide-binding</keyword>
<organism evidence="9 10">
    <name type="scientific">Haematococcus lacustris</name>
    <name type="common">Green alga</name>
    <name type="synonym">Haematococcus pluvialis</name>
    <dbReference type="NCBI Taxonomy" id="44745"/>
    <lineage>
        <taxon>Eukaryota</taxon>
        <taxon>Viridiplantae</taxon>
        <taxon>Chlorophyta</taxon>
        <taxon>core chlorophytes</taxon>
        <taxon>Chlorophyceae</taxon>
        <taxon>CS clade</taxon>
        <taxon>Chlamydomonadales</taxon>
        <taxon>Haematococcaceae</taxon>
        <taxon>Haematococcus</taxon>
    </lineage>
</organism>
<dbReference type="SUPFAM" id="SSF56801">
    <property type="entry name" value="Acetyl-CoA synthetase-like"/>
    <property type="match status" value="1"/>
</dbReference>
<comment type="caution">
    <text evidence="9">The sequence shown here is derived from an EMBL/GenBank/DDBJ whole genome shotgun (WGS) entry which is preliminary data.</text>
</comment>
<comment type="similarity">
    <text evidence="1 5">Belongs to the ATP-dependent AMP-binding enzyme family.</text>
</comment>
<dbReference type="InterPro" id="IPR025110">
    <property type="entry name" value="AMP-bd_C"/>
</dbReference>
<evidence type="ECO:0000256" key="4">
    <source>
        <dbReference type="ARBA" id="ARBA00022840"/>
    </source>
</evidence>
<evidence type="ECO:0000256" key="2">
    <source>
        <dbReference type="ARBA" id="ARBA00022598"/>
    </source>
</evidence>
<evidence type="ECO:0000259" key="6">
    <source>
        <dbReference type="Pfam" id="PF00501"/>
    </source>
</evidence>
<dbReference type="Pfam" id="PF13193">
    <property type="entry name" value="AMP-binding_C"/>
    <property type="match status" value="1"/>
</dbReference>
<evidence type="ECO:0000256" key="1">
    <source>
        <dbReference type="ARBA" id="ARBA00006432"/>
    </source>
</evidence>
<dbReference type="EC" id="6.2.1.1" evidence="5"/>
<feature type="domain" description="Acetyl-coenzyme A synthetase N-terminal" evidence="8">
    <location>
        <begin position="8"/>
        <end position="63"/>
    </location>
</feature>
<dbReference type="InterPro" id="IPR032387">
    <property type="entry name" value="ACAS_N"/>
</dbReference>
<gene>
    <name evidence="9" type="ORF">HaLaN_02063</name>
</gene>
<feature type="domain" description="AMP-binding enzyme C-terminal" evidence="7">
    <location>
        <begin position="509"/>
        <end position="587"/>
    </location>
</feature>
<dbReference type="GO" id="GO:0019427">
    <property type="term" value="P:acetyl-CoA biosynthetic process from acetate"/>
    <property type="evidence" value="ECO:0007669"/>
    <property type="project" value="InterPro"/>
</dbReference>
<proteinExistence type="inferred from homology"/>
<dbReference type="InterPro" id="IPR020845">
    <property type="entry name" value="AMP-binding_CS"/>
</dbReference>
<evidence type="ECO:0000259" key="8">
    <source>
        <dbReference type="Pfam" id="PF16177"/>
    </source>
</evidence>
<dbReference type="AlphaFoldDB" id="A0A699YCZ3"/>
<dbReference type="Pfam" id="PF16177">
    <property type="entry name" value="ACAS_N"/>
    <property type="match status" value="1"/>
</dbReference>
<evidence type="ECO:0000259" key="7">
    <source>
        <dbReference type="Pfam" id="PF13193"/>
    </source>
</evidence>
<evidence type="ECO:0000313" key="10">
    <source>
        <dbReference type="Proteomes" id="UP000485058"/>
    </source>
</evidence>
<dbReference type="PANTHER" id="PTHR24095">
    <property type="entry name" value="ACETYL-COENZYME A SYNTHETASE"/>
    <property type="match status" value="1"/>
</dbReference>
<dbReference type="PROSITE" id="PS00455">
    <property type="entry name" value="AMP_BINDING"/>
    <property type="match status" value="1"/>
</dbReference>
<evidence type="ECO:0000313" key="9">
    <source>
        <dbReference type="EMBL" id="GFH07281.1"/>
    </source>
</evidence>
<dbReference type="CDD" id="cd05966">
    <property type="entry name" value="ACS"/>
    <property type="match status" value="1"/>
</dbReference>
<sequence>MDPVNRLQASIDNPTAFWAKMASNYYWQTKWVDNHTSYNFNLQKGPVFAEFFRGGRTNISFNCLDRWVMAGRGNQPCFLFEGNDIGHAYVMTYQNVLDEVCRVANWLRGQGVVKGEAVTIYMPMVCELPIAMLACARIGAVHSVVFGGFSSDSLAQRILDCQGKVVITASATSTLLTLAVSALWAVQVQRVLCLEDSSVPREACPWQPGRDVWWREEVAQRPSYCAPEWMDSEDRLFLLYTSGSTGKPKGVVHTTGGYMVAAGVTCRYTFDMQPGDIYFSTADCGWITGHTYLAYGPLLNGVTSVVFAGVPTYPDASRVWSIIEKHKVRIFYTAPTLLRSLLQMGDHHVKKHDRSSLRILGSVGEPINEHAWTWFHDVCGEGRCPIVDTWWQTETGAHMLTPQPGSWCKLKPGCASVPFFGVQTVMLDANGNEQDGPGEGILAIKSAWPSMARTLHGDHDRFQATYFAPFNGYYFTGDGCRRDEDGFIWITGRVDDVINVSGHRIGTAEVEGALTEHAGCAEAAVIGIDHPVKGQAIYAYVTLVDSTRHDDKMRKELMDHVRRAIGPFAVPEVVHWAPALPKTRSGKIMRRVLRKIASGEEKELGDISTLAEPSVVDTLLKLRGV</sequence>
<keyword evidence="4 5" id="KW-0067">ATP-binding</keyword>
<feature type="domain" description="AMP-dependent synthetase/ligase" evidence="6">
    <location>
        <begin position="71"/>
        <end position="447"/>
    </location>
</feature>
<dbReference type="InterPro" id="IPR045851">
    <property type="entry name" value="AMP-bd_C_sf"/>
</dbReference>
<dbReference type="EMBL" id="BLLF01000085">
    <property type="protein sequence ID" value="GFH07281.1"/>
    <property type="molecule type" value="Genomic_DNA"/>
</dbReference>
<protein>
    <recommendedName>
        <fullName evidence="5">Acetyl-coenzyme A synthetase</fullName>
        <ecNumber evidence="5">6.2.1.1</ecNumber>
    </recommendedName>
</protein>
<dbReference type="PANTHER" id="PTHR24095:SF14">
    <property type="entry name" value="ACETYL-COENZYME A SYNTHETASE 1"/>
    <property type="match status" value="1"/>
</dbReference>